<dbReference type="Proteomes" id="UP000007303">
    <property type="component" value="Unassembled WGS sequence"/>
</dbReference>
<dbReference type="Gene3D" id="1.20.120.350">
    <property type="entry name" value="Voltage-gated potassium channels. Chain C"/>
    <property type="match status" value="1"/>
</dbReference>
<evidence type="ECO:0000259" key="6">
    <source>
        <dbReference type="Pfam" id="PF00520"/>
    </source>
</evidence>
<evidence type="ECO:0000313" key="8">
    <source>
        <dbReference type="Proteomes" id="UP000007303"/>
    </source>
</evidence>
<dbReference type="GO" id="GO:0032230">
    <property type="term" value="P:positive regulation of synaptic transmission, GABAergic"/>
    <property type="evidence" value="ECO:0007669"/>
    <property type="project" value="TreeGrafter"/>
</dbReference>
<dbReference type="InParanoid" id="H3C1Z7"/>
<organism evidence="7 8">
    <name type="scientific">Tetraodon nigroviridis</name>
    <name type="common">Spotted green pufferfish</name>
    <name type="synonym">Chelonodon nigroviridis</name>
    <dbReference type="NCBI Taxonomy" id="99883"/>
    <lineage>
        <taxon>Eukaryota</taxon>
        <taxon>Metazoa</taxon>
        <taxon>Chordata</taxon>
        <taxon>Craniata</taxon>
        <taxon>Vertebrata</taxon>
        <taxon>Euteleostomi</taxon>
        <taxon>Actinopterygii</taxon>
        <taxon>Neopterygii</taxon>
        <taxon>Teleostei</taxon>
        <taxon>Neoteleostei</taxon>
        <taxon>Acanthomorphata</taxon>
        <taxon>Eupercaria</taxon>
        <taxon>Tetraodontiformes</taxon>
        <taxon>Tetradontoidea</taxon>
        <taxon>Tetraodontidae</taxon>
        <taxon>Tetraodon</taxon>
    </lineage>
</organism>
<comment type="subcellular location">
    <subcellularLocation>
        <location evidence="1">Membrane</location>
        <topology evidence="1">Multi-pass membrane protein</topology>
    </subcellularLocation>
</comment>
<dbReference type="GeneTree" id="ENSGT00940000156023"/>
<evidence type="ECO:0000256" key="3">
    <source>
        <dbReference type="ARBA" id="ARBA00022989"/>
    </source>
</evidence>
<dbReference type="GO" id="GO:0005886">
    <property type="term" value="C:plasma membrane"/>
    <property type="evidence" value="ECO:0007669"/>
    <property type="project" value="TreeGrafter"/>
</dbReference>
<dbReference type="PANTHER" id="PTHR46141:SF1">
    <property type="entry name" value="SODIUM LEAK CHANNEL NALCN"/>
    <property type="match status" value="1"/>
</dbReference>
<dbReference type="InterPro" id="IPR005821">
    <property type="entry name" value="Ion_trans_dom"/>
</dbReference>
<protein>
    <recommendedName>
        <fullName evidence="6">Ion transport domain-containing protein</fullName>
    </recommendedName>
</protein>
<reference evidence="8" key="1">
    <citation type="journal article" date="2004" name="Nature">
        <title>Genome duplication in the teleost fish Tetraodon nigroviridis reveals the early vertebrate proto-karyotype.</title>
        <authorList>
            <person name="Jaillon O."/>
            <person name="Aury J.-M."/>
            <person name="Brunet F."/>
            <person name="Petit J.-L."/>
            <person name="Stange-Thomann N."/>
            <person name="Mauceli E."/>
            <person name="Bouneau L."/>
            <person name="Fischer C."/>
            <person name="Ozouf-Costaz C."/>
            <person name="Bernot A."/>
            <person name="Nicaud S."/>
            <person name="Jaffe D."/>
            <person name="Fisher S."/>
            <person name="Lutfalla G."/>
            <person name="Dossat C."/>
            <person name="Segurens B."/>
            <person name="Dasilva C."/>
            <person name="Salanoubat M."/>
            <person name="Levy M."/>
            <person name="Boudet N."/>
            <person name="Castellano S."/>
            <person name="Anthouard V."/>
            <person name="Jubin C."/>
            <person name="Castelli V."/>
            <person name="Katinka M."/>
            <person name="Vacherie B."/>
            <person name="Biemont C."/>
            <person name="Skalli Z."/>
            <person name="Cattolico L."/>
            <person name="Poulain J."/>
            <person name="De Berardinis V."/>
            <person name="Cruaud C."/>
            <person name="Duprat S."/>
            <person name="Brottier P."/>
            <person name="Coutanceau J.-P."/>
            <person name="Gouzy J."/>
            <person name="Parra G."/>
            <person name="Lardier G."/>
            <person name="Chapple C."/>
            <person name="McKernan K.J."/>
            <person name="McEwan P."/>
            <person name="Bosak S."/>
            <person name="Kellis M."/>
            <person name="Volff J.-N."/>
            <person name="Guigo R."/>
            <person name="Zody M.C."/>
            <person name="Mesirov J."/>
            <person name="Lindblad-Toh K."/>
            <person name="Birren B."/>
            <person name="Nusbaum C."/>
            <person name="Kahn D."/>
            <person name="Robinson-Rechavi M."/>
            <person name="Laudet V."/>
            <person name="Schachter V."/>
            <person name="Quetier F."/>
            <person name="Saurin W."/>
            <person name="Scarpelli C."/>
            <person name="Wincker P."/>
            <person name="Lander E.S."/>
            <person name="Weissenbach J."/>
            <person name="Roest Crollius H."/>
        </authorList>
    </citation>
    <scope>NUCLEOTIDE SEQUENCE [LARGE SCALE GENOMIC DNA]</scope>
</reference>
<feature type="domain" description="Ion transport" evidence="6">
    <location>
        <begin position="363"/>
        <end position="440"/>
    </location>
</feature>
<keyword evidence="5" id="KW-0175">Coiled coil</keyword>
<dbReference type="InterPro" id="IPR027359">
    <property type="entry name" value="Volt_channel_dom_sf"/>
</dbReference>
<dbReference type="STRING" id="99883.ENSTNIP00000002264"/>
<evidence type="ECO:0000256" key="1">
    <source>
        <dbReference type="ARBA" id="ARBA00004141"/>
    </source>
</evidence>
<dbReference type="InterPro" id="IPR028823">
    <property type="entry name" value="NALCN"/>
</dbReference>
<evidence type="ECO:0000256" key="2">
    <source>
        <dbReference type="ARBA" id="ARBA00022692"/>
    </source>
</evidence>
<proteinExistence type="predicted"/>
<keyword evidence="4" id="KW-0472">Membrane</keyword>
<keyword evidence="8" id="KW-1185">Reference proteome</keyword>
<keyword evidence="2" id="KW-0812">Transmembrane</keyword>
<keyword evidence="3" id="KW-1133">Transmembrane helix</keyword>
<name>H3C1Z7_TETNG</name>
<evidence type="ECO:0000256" key="5">
    <source>
        <dbReference type="SAM" id="Coils"/>
    </source>
</evidence>
<dbReference type="GO" id="GO:0005261">
    <property type="term" value="F:monoatomic cation channel activity"/>
    <property type="evidence" value="ECO:0007669"/>
    <property type="project" value="InterPro"/>
</dbReference>
<dbReference type="PANTHER" id="PTHR46141">
    <property type="entry name" value="SODIUM LEAK CHANNEL NON-SELECTIVE PROTEIN"/>
    <property type="match status" value="1"/>
</dbReference>
<dbReference type="AlphaFoldDB" id="H3C1Z7"/>
<evidence type="ECO:0000313" key="7">
    <source>
        <dbReference type="Ensembl" id="ENSTNIP00000002264.1"/>
    </source>
</evidence>
<sequence>MGFPMVFCSLDEDLKKLKQIIYFKKSLEKVLKALKFKYNEIPLIICHMFPAKTGTNGLMNSFYHEYHDTLKREIKVLKPEKPKISTSISLNTFTVPKRDGKDSMWSLFQQQAYYPIFVSWKGCDLALAARRSTGDEVGRVKLKDFYNGFSFAGQYLVSELVTSWKKKLQSIKSYGNRAATICRIARRDVRSNSLAPSLTFLCSLSQACTTQRVLSGSLEGQPTKERSILSVQHHIRQERRSLRHGSTSQRISHGKSLETLTQDHSSTVRYRNAQREDSEIKMIQEKKEQAEMKRRKVQEEELRENHPYFDKPLFIVGREHRFRNFCRMIVRARFNVSKTDPITGAVKNTKYHQLYDLLGLVTYLDWVMIIVTISSCISMMFESPFTRVMHVPMLQIGEYVFVIFMSIELNLKIMADGLFFTPTAVIRDFGGVMDIFIYLVRLTIQSTDALHL</sequence>
<reference evidence="7" key="2">
    <citation type="submission" date="2025-08" db="UniProtKB">
        <authorList>
            <consortium name="Ensembl"/>
        </authorList>
    </citation>
    <scope>IDENTIFICATION</scope>
</reference>
<dbReference type="Pfam" id="PF00520">
    <property type="entry name" value="Ion_trans"/>
    <property type="match status" value="1"/>
</dbReference>
<dbReference type="HOGENOM" id="CLU_605430_0_0_1"/>
<accession>H3C1Z7</accession>
<dbReference type="Ensembl" id="ENSTNIT00000001956.1">
    <property type="protein sequence ID" value="ENSTNIP00000002264.1"/>
    <property type="gene ID" value="ENSTNIG00000000211.1"/>
</dbReference>
<reference evidence="7" key="3">
    <citation type="submission" date="2025-09" db="UniProtKB">
        <authorList>
            <consortium name="Ensembl"/>
        </authorList>
    </citation>
    <scope>IDENTIFICATION</scope>
</reference>
<evidence type="ECO:0000256" key="4">
    <source>
        <dbReference type="ARBA" id="ARBA00023136"/>
    </source>
</evidence>
<feature type="coiled-coil region" evidence="5">
    <location>
        <begin position="273"/>
        <end position="303"/>
    </location>
</feature>
<dbReference type="GO" id="GO:0032224">
    <property type="term" value="P:positive regulation of synaptic transmission, cholinergic"/>
    <property type="evidence" value="ECO:0007669"/>
    <property type="project" value="TreeGrafter"/>
</dbReference>